<evidence type="ECO:0000256" key="2">
    <source>
        <dbReference type="SAM" id="SignalP"/>
    </source>
</evidence>
<keyword evidence="1" id="KW-0472">Membrane</keyword>
<sequence>MAVLETMSSRRQHMKIMKANLVLTALALAATAVATNVGATQLNSNGSAFQPYNASQATVIDYFGTGVRTIASTPTYVVASVDHNPSTSGQTVFIDGTHSGSQTTTCSVLSYNYNGTILSSQSVNATAVSGAWERSVRFTPAQSTNWAYFSVLCLLPANGAGVLLGVAAS</sequence>
<dbReference type="STRING" id="1192034.CAP_0641"/>
<organism evidence="3 4">
    <name type="scientific">Chondromyces apiculatus DSM 436</name>
    <dbReference type="NCBI Taxonomy" id="1192034"/>
    <lineage>
        <taxon>Bacteria</taxon>
        <taxon>Pseudomonadati</taxon>
        <taxon>Myxococcota</taxon>
        <taxon>Polyangia</taxon>
        <taxon>Polyangiales</taxon>
        <taxon>Polyangiaceae</taxon>
        <taxon>Chondromyces</taxon>
    </lineage>
</organism>
<protein>
    <submittedName>
        <fullName evidence="3">Uncharacterized protein</fullName>
    </submittedName>
</protein>
<gene>
    <name evidence="3" type="ORF">CAP_0641</name>
</gene>
<evidence type="ECO:0000256" key="1">
    <source>
        <dbReference type="SAM" id="Phobius"/>
    </source>
</evidence>
<comment type="caution">
    <text evidence="3">The sequence shown here is derived from an EMBL/GenBank/DDBJ whole genome shotgun (WGS) entry which is preliminary data.</text>
</comment>
<proteinExistence type="predicted"/>
<keyword evidence="1" id="KW-1133">Transmembrane helix</keyword>
<evidence type="ECO:0000313" key="3">
    <source>
        <dbReference type="EMBL" id="EYF07162.1"/>
    </source>
</evidence>
<feature type="transmembrane region" description="Helical" evidence="1">
    <location>
        <begin position="146"/>
        <end position="168"/>
    </location>
</feature>
<keyword evidence="4" id="KW-1185">Reference proteome</keyword>
<reference evidence="3 4" key="1">
    <citation type="submission" date="2013-05" db="EMBL/GenBank/DDBJ databases">
        <title>Genome assembly of Chondromyces apiculatus DSM 436.</title>
        <authorList>
            <person name="Sharma G."/>
            <person name="Khatri I."/>
            <person name="Kaur C."/>
            <person name="Mayilraj S."/>
            <person name="Subramanian S."/>
        </authorList>
    </citation>
    <scope>NUCLEOTIDE SEQUENCE [LARGE SCALE GENOMIC DNA]</scope>
    <source>
        <strain evidence="3 4">DSM 436</strain>
    </source>
</reference>
<name>A0A017TE19_9BACT</name>
<evidence type="ECO:0000313" key="4">
    <source>
        <dbReference type="Proteomes" id="UP000019678"/>
    </source>
</evidence>
<dbReference type="EMBL" id="ASRX01000011">
    <property type="protein sequence ID" value="EYF07162.1"/>
    <property type="molecule type" value="Genomic_DNA"/>
</dbReference>
<feature type="signal peptide" evidence="2">
    <location>
        <begin position="1"/>
        <end position="34"/>
    </location>
</feature>
<accession>A0A017TE19</accession>
<feature type="chain" id="PRO_5001500504" evidence="2">
    <location>
        <begin position="35"/>
        <end position="169"/>
    </location>
</feature>
<keyword evidence="1" id="KW-0812">Transmembrane</keyword>
<dbReference type="Proteomes" id="UP000019678">
    <property type="component" value="Unassembled WGS sequence"/>
</dbReference>
<dbReference type="AlphaFoldDB" id="A0A017TE19"/>
<keyword evidence="2" id="KW-0732">Signal</keyword>